<dbReference type="GeneID" id="22588331"/>
<dbReference type="InParanoid" id="A0A0A0HQH5"/>
<dbReference type="RefSeq" id="XP_010763671.1">
    <property type="nucleotide sequence ID" value="XM_010765369.1"/>
</dbReference>
<proteinExistence type="predicted"/>
<sequence length="78" mass="7750">MERSNSNSIAAGAGAGAGLICVKPGDSIHSEAHGSWLVARGSSSFEAGGGQGSGRGWDDWAGSRSRLAVNQIFAGSSS</sequence>
<organism evidence="1 2">
    <name type="scientific">Paracoccidioides brasiliensis (strain Pb18)</name>
    <dbReference type="NCBI Taxonomy" id="502780"/>
    <lineage>
        <taxon>Eukaryota</taxon>
        <taxon>Fungi</taxon>
        <taxon>Dikarya</taxon>
        <taxon>Ascomycota</taxon>
        <taxon>Pezizomycotina</taxon>
        <taxon>Eurotiomycetes</taxon>
        <taxon>Eurotiomycetidae</taxon>
        <taxon>Onygenales</taxon>
        <taxon>Ajellomycetaceae</taxon>
        <taxon>Paracoccidioides</taxon>
    </lineage>
</organism>
<evidence type="ECO:0000313" key="2">
    <source>
        <dbReference type="Proteomes" id="UP000001628"/>
    </source>
</evidence>
<name>A0A0A0HQH5_PARBD</name>
<keyword evidence="2" id="KW-1185">Reference proteome</keyword>
<evidence type="ECO:0000313" key="1">
    <source>
        <dbReference type="EMBL" id="KGM91479.1"/>
    </source>
</evidence>
<reference evidence="1 2" key="1">
    <citation type="journal article" date="2011" name="PLoS Genet.">
        <title>Comparative genomic analysis of human fungal pathogens causing paracoccidioidomycosis.</title>
        <authorList>
            <person name="Desjardins C.A."/>
            <person name="Champion M.D."/>
            <person name="Holder J.W."/>
            <person name="Muszewska A."/>
            <person name="Goldberg J."/>
            <person name="Bailao A.M."/>
            <person name="Brigido M.M."/>
            <person name="Ferreira M.E."/>
            <person name="Garcia A.M."/>
            <person name="Grynberg M."/>
            <person name="Gujja S."/>
            <person name="Heiman D.I."/>
            <person name="Henn M.R."/>
            <person name="Kodira C.D."/>
            <person name="Leon-Narvaez H."/>
            <person name="Longo L.V."/>
            <person name="Ma L.J."/>
            <person name="Malavazi I."/>
            <person name="Matsuo A.L."/>
            <person name="Morais F.V."/>
            <person name="Pereira M."/>
            <person name="Rodriguez-Brito S."/>
            <person name="Sakthikumar S."/>
            <person name="Salem-Izacc S.M."/>
            <person name="Sykes S.M."/>
            <person name="Teixeira M.M."/>
            <person name="Vallejo M.C."/>
            <person name="Walter M.E."/>
            <person name="Yandava C."/>
            <person name="Young S."/>
            <person name="Zeng Q."/>
            <person name="Zucker J."/>
            <person name="Felipe M.S."/>
            <person name="Goldman G.H."/>
            <person name="Haas B.J."/>
            <person name="McEwen J.G."/>
            <person name="Nino-Vega G."/>
            <person name="Puccia R."/>
            <person name="San-Blas G."/>
            <person name="Soares C.M."/>
            <person name="Birren B.W."/>
            <person name="Cuomo C.A."/>
        </authorList>
    </citation>
    <scope>NUCLEOTIDE SEQUENCE [LARGE SCALE GENOMIC DNA]</scope>
    <source>
        <strain evidence="1 2">Pb18</strain>
    </source>
</reference>
<gene>
    <name evidence="1" type="ORF">PADG_12434</name>
</gene>
<dbReference type="EMBL" id="KN275972">
    <property type="protein sequence ID" value="KGM91479.1"/>
    <property type="molecule type" value="Genomic_DNA"/>
</dbReference>
<dbReference type="KEGG" id="pbn:PADG_12434"/>
<dbReference type="HOGENOM" id="CLU_2622676_0_0_1"/>
<dbReference type="VEuPathDB" id="FungiDB:PADG_12434"/>
<protein>
    <submittedName>
        <fullName evidence="1">Uncharacterized protein</fullName>
    </submittedName>
</protein>
<accession>A0A0A0HQH5</accession>
<dbReference type="AlphaFoldDB" id="A0A0A0HQH5"/>
<dbReference type="Proteomes" id="UP000001628">
    <property type="component" value="Unassembled WGS sequence"/>
</dbReference>